<dbReference type="Proteomes" id="UP000030416">
    <property type="component" value="Unassembled WGS sequence"/>
</dbReference>
<evidence type="ECO:0000256" key="1">
    <source>
        <dbReference type="ARBA" id="ARBA00007164"/>
    </source>
</evidence>
<dbReference type="GO" id="GO:0071555">
    <property type="term" value="P:cell wall organization"/>
    <property type="evidence" value="ECO:0007669"/>
    <property type="project" value="UniProtKB-KW"/>
</dbReference>
<feature type="transmembrane region" description="Helical" evidence="10">
    <location>
        <begin position="366"/>
        <end position="383"/>
    </location>
</feature>
<dbReference type="GO" id="GO:0006508">
    <property type="term" value="P:proteolysis"/>
    <property type="evidence" value="ECO:0007669"/>
    <property type="project" value="InterPro"/>
</dbReference>
<feature type="active site" description="Acyl-ester intermediate" evidence="7">
    <location>
        <position position="62"/>
    </location>
</feature>
<dbReference type="InterPro" id="IPR018044">
    <property type="entry name" value="Peptidase_S11"/>
</dbReference>
<keyword evidence="10" id="KW-0812">Transmembrane</keyword>
<evidence type="ECO:0000313" key="13">
    <source>
        <dbReference type="Proteomes" id="UP000030416"/>
    </source>
</evidence>
<dbReference type="GO" id="GO:0009002">
    <property type="term" value="F:serine-type D-Ala-D-Ala carboxypeptidase activity"/>
    <property type="evidence" value="ECO:0007669"/>
    <property type="project" value="InterPro"/>
</dbReference>
<dbReference type="GO" id="GO:0009252">
    <property type="term" value="P:peptidoglycan biosynthetic process"/>
    <property type="evidence" value="ECO:0007669"/>
    <property type="project" value="UniProtKB-KW"/>
</dbReference>
<dbReference type="AlphaFoldDB" id="A0A0A3I979"/>
<comment type="similarity">
    <text evidence="1 9">Belongs to the peptidase S11 family.</text>
</comment>
<evidence type="ECO:0000259" key="11">
    <source>
        <dbReference type="Pfam" id="PF00768"/>
    </source>
</evidence>
<evidence type="ECO:0000256" key="10">
    <source>
        <dbReference type="SAM" id="Phobius"/>
    </source>
</evidence>
<dbReference type="PANTHER" id="PTHR21581">
    <property type="entry name" value="D-ALANYL-D-ALANINE CARBOXYPEPTIDASE"/>
    <property type="match status" value="1"/>
</dbReference>
<dbReference type="Gene3D" id="3.40.710.10">
    <property type="entry name" value="DD-peptidase/beta-lactamase superfamily"/>
    <property type="match status" value="1"/>
</dbReference>
<dbReference type="OrthoDB" id="9791132at2"/>
<dbReference type="eggNOG" id="COG1686">
    <property type="taxonomic scope" value="Bacteria"/>
</dbReference>
<evidence type="ECO:0000256" key="9">
    <source>
        <dbReference type="RuleBase" id="RU004016"/>
    </source>
</evidence>
<organism evidence="12 13">
    <name type="scientific">Ureibacillus manganicus DSM 26584</name>
    <dbReference type="NCBI Taxonomy" id="1384049"/>
    <lineage>
        <taxon>Bacteria</taxon>
        <taxon>Bacillati</taxon>
        <taxon>Bacillota</taxon>
        <taxon>Bacilli</taxon>
        <taxon>Bacillales</taxon>
        <taxon>Caryophanaceae</taxon>
        <taxon>Ureibacillus</taxon>
    </lineage>
</organism>
<feature type="active site" evidence="7">
    <location>
        <position position="117"/>
    </location>
</feature>
<keyword evidence="4" id="KW-0133">Cell shape</keyword>
<feature type="domain" description="Peptidase S11 D-alanyl-D-alanine carboxypeptidase A N-terminal" evidence="11">
    <location>
        <begin position="26"/>
        <end position="255"/>
    </location>
</feature>
<dbReference type="STRING" id="1384049.CD29_03735"/>
<keyword evidence="10" id="KW-0472">Membrane</keyword>
<dbReference type="SUPFAM" id="SSF56601">
    <property type="entry name" value="beta-lactamase/transpeptidase-like"/>
    <property type="match status" value="1"/>
</dbReference>
<dbReference type="InterPro" id="IPR001967">
    <property type="entry name" value="Peptidase_S11_N"/>
</dbReference>
<accession>A0A0A3I979</accession>
<proteinExistence type="inferred from homology"/>
<keyword evidence="5" id="KW-0573">Peptidoglycan synthesis</keyword>
<evidence type="ECO:0000256" key="3">
    <source>
        <dbReference type="ARBA" id="ARBA00022801"/>
    </source>
</evidence>
<keyword evidence="3" id="KW-0378">Hydrolase</keyword>
<sequence length="389" mass="43192">MRGIIILMIAFLGINSFITLETSAEEKTSPPDLVSEAAIVLESNSGQVLYEKNANHVMYPASLTKIATAIYAIEKGKLNDIVTISADARNVDGTRVYLEEGEKVPLEKLIQGLLINSGNDAGVAIAEHLSGSIEQFSFDINNYLRKVVGVRDTHFVNPHGLFDAEHTTTAEDLAKITQYAMKNETFRNIFGTKEFEWHGEAWDTTLITHHKILKGEFPYDSVTGGKTGYVNESGFTLATTAEKENLSLIVITLNSTYEVQTYNDTLKLLDYSFENYTNSYIEKGTTFTVGDEEYKNPKTLITTTSINDNIVRKINKDGTLNLVNQDGMLIASYQLEKISIGEINHPVELANSSSNEVNMMKIDTKVISLIIVLLASIAIVFHLNRRYGV</sequence>
<evidence type="ECO:0000256" key="6">
    <source>
        <dbReference type="ARBA" id="ARBA00023316"/>
    </source>
</evidence>
<dbReference type="PRINTS" id="PR00725">
    <property type="entry name" value="DADACBPTASE1"/>
</dbReference>
<feature type="binding site" evidence="8">
    <location>
        <position position="226"/>
    </location>
    <ligand>
        <name>substrate</name>
    </ligand>
</feature>
<dbReference type="PANTHER" id="PTHR21581:SF33">
    <property type="entry name" value="D-ALANYL-D-ALANINE CARBOXYPEPTIDASE DACB"/>
    <property type="match status" value="1"/>
</dbReference>
<reference evidence="12 13" key="1">
    <citation type="submission" date="2014-02" db="EMBL/GenBank/DDBJ databases">
        <title>Draft genome sequence of Lysinibacillus manganicus DSM 26584T.</title>
        <authorList>
            <person name="Zhang F."/>
            <person name="Wang G."/>
            <person name="Zhang L."/>
        </authorList>
    </citation>
    <scope>NUCLEOTIDE SEQUENCE [LARGE SCALE GENOMIC DNA]</scope>
    <source>
        <strain evidence="12 13">DSM 26584</strain>
    </source>
</reference>
<keyword evidence="10" id="KW-1133">Transmembrane helix</keyword>
<dbReference type="EMBL" id="JPVN01000003">
    <property type="protein sequence ID" value="KGR80070.1"/>
    <property type="molecule type" value="Genomic_DNA"/>
</dbReference>
<dbReference type="InterPro" id="IPR012338">
    <property type="entry name" value="Beta-lactam/transpept-like"/>
</dbReference>
<keyword evidence="12" id="KW-0121">Carboxypeptidase</keyword>
<keyword evidence="12" id="KW-0645">Protease</keyword>
<evidence type="ECO:0000256" key="8">
    <source>
        <dbReference type="PIRSR" id="PIRSR618044-2"/>
    </source>
</evidence>
<comment type="caution">
    <text evidence="12">The sequence shown here is derived from an EMBL/GenBank/DDBJ whole genome shotgun (WGS) entry which is preliminary data.</text>
</comment>
<keyword evidence="2" id="KW-0732">Signal</keyword>
<evidence type="ECO:0000256" key="2">
    <source>
        <dbReference type="ARBA" id="ARBA00022729"/>
    </source>
</evidence>
<gene>
    <name evidence="12" type="ORF">CD29_03735</name>
</gene>
<dbReference type="Pfam" id="PF00768">
    <property type="entry name" value="Peptidase_S11"/>
    <property type="match status" value="1"/>
</dbReference>
<evidence type="ECO:0000256" key="5">
    <source>
        <dbReference type="ARBA" id="ARBA00022984"/>
    </source>
</evidence>
<name>A0A0A3I979_9BACL</name>
<feature type="active site" description="Proton acceptor" evidence="7">
    <location>
        <position position="65"/>
    </location>
</feature>
<protein>
    <submittedName>
        <fullName evidence="12">D-alanyl-D-alanine carboxypeptidase</fullName>
    </submittedName>
</protein>
<evidence type="ECO:0000256" key="7">
    <source>
        <dbReference type="PIRSR" id="PIRSR618044-1"/>
    </source>
</evidence>
<evidence type="ECO:0000313" key="12">
    <source>
        <dbReference type="EMBL" id="KGR80070.1"/>
    </source>
</evidence>
<keyword evidence="13" id="KW-1185">Reference proteome</keyword>
<keyword evidence="6" id="KW-0961">Cell wall biogenesis/degradation</keyword>
<evidence type="ECO:0000256" key="4">
    <source>
        <dbReference type="ARBA" id="ARBA00022960"/>
    </source>
</evidence>
<dbReference type="GO" id="GO:0008360">
    <property type="term" value="P:regulation of cell shape"/>
    <property type="evidence" value="ECO:0007669"/>
    <property type="project" value="UniProtKB-KW"/>
</dbReference>